<dbReference type="Proteomes" id="UP001273209">
    <property type="component" value="Unassembled WGS sequence"/>
</dbReference>
<keyword evidence="6" id="KW-0804">Transcription</keyword>
<feature type="region of interest" description="Disordered" evidence="8">
    <location>
        <begin position="195"/>
        <end position="219"/>
    </location>
</feature>
<dbReference type="EMBL" id="JAWRVG010000002">
    <property type="protein sequence ID" value="KAK4084645.1"/>
    <property type="molecule type" value="Genomic_DNA"/>
</dbReference>
<evidence type="ECO:0000256" key="7">
    <source>
        <dbReference type="ARBA" id="ARBA00023242"/>
    </source>
</evidence>
<dbReference type="Pfam" id="PF00172">
    <property type="entry name" value="Zn_clus"/>
    <property type="match status" value="1"/>
</dbReference>
<dbReference type="SMART" id="SM00906">
    <property type="entry name" value="Fungal_trans"/>
    <property type="match status" value="1"/>
</dbReference>
<protein>
    <submittedName>
        <fullName evidence="10">Transcriptional regulator family: Fungal Specific TF</fullName>
    </submittedName>
</protein>
<dbReference type="GO" id="GO:0000981">
    <property type="term" value="F:DNA-binding transcription factor activity, RNA polymerase II-specific"/>
    <property type="evidence" value="ECO:0007669"/>
    <property type="project" value="InterPro"/>
</dbReference>
<dbReference type="SUPFAM" id="SSF57701">
    <property type="entry name" value="Zn2/Cys6 DNA-binding domain"/>
    <property type="match status" value="1"/>
</dbReference>
<feature type="compositionally biased region" description="Low complexity" evidence="8">
    <location>
        <begin position="735"/>
        <end position="744"/>
    </location>
</feature>
<feature type="region of interest" description="Disordered" evidence="8">
    <location>
        <begin position="696"/>
        <end position="715"/>
    </location>
</feature>
<keyword evidence="3" id="KW-0862">Zinc</keyword>
<dbReference type="GO" id="GO:0008270">
    <property type="term" value="F:zinc ion binding"/>
    <property type="evidence" value="ECO:0007669"/>
    <property type="project" value="InterPro"/>
</dbReference>
<feature type="compositionally biased region" description="Low complexity" evidence="8">
    <location>
        <begin position="696"/>
        <end position="711"/>
    </location>
</feature>
<dbReference type="GO" id="GO:0003677">
    <property type="term" value="F:DNA binding"/>
    <property type="evidence" value="ECO:0007669"/>
    <property type="project" value="UniProtKB-KW"/>
</dbReference>
<accession>A0AAE1JEY0</accession>
<feature type="compositionally biased region" description="Low complexity" evidence="8">
    <location>
        <begin position="204"/>
        <end position="215"/>
    </location>
</feature>
<proteinExistence type="predicted"/>
<dbReference type="InterPro" id="IPR036864">
    <property type="entry name" value="Zn2-C6_fun-type_DNA-bd_sf"/>
</dbReference>
<feature type="domain" description="Zn(2)-C6 fungal-type" evidence="9">
    <location>
        <begin position="71"/>
        <end position="104"/>
    </location>
</feature>
<reference evidence="10" key="1">
    <citation type="submission" date="2023-11" db="EMBL/GenBank/DDBJ databases">
        <title>The genome sequences of three competitors of mushroom-forming fungi.</title>
        <authorList>
            <person name="Beijen E."/>
            <person name="Ohm R.A."/>
        </authorList>
    </citation>
    <scope>NUCLEOTIDE SEQUENCE</scope>
    <source>
        <strain evidence="10">CBS 100526</strain>
    </source>
</reference>
<dbReference type="Pfam" id="PF04082">
    <property type="entry name" value="Fungal_trans"/>
    <property type="match status" value="1"/>
</dbReference>
<evidence type="ECO:0000256" key="5">
    <source>
        <dbReference type="ARBA" id="ARBA00023125"/>
    </source>
</evidence>
<dbReference type="PROSITE" id="PS50048">
    <property type="entry name" value="ZN2_CY6_FUNGAL_2"/>
    <property type="match status" value="1"/>
</dbReference>
<dbReference type="InterPro" id="IPR007219">
    <property type="entry name" value="XnlR_reg_dom"/>
</dbReference>
<name>A0AAE1JEY0_9HYPO</name>
<keyword evidence="11" id="KW-1185">Reference proteome</keyword>
<comment type="caution">
    <text evidence="10">The sequence shown here is derived from an EMBL/GenBank/DDBJ whole genome shotgun (WGS) entry which is preliminary data.</text>
</comment>
<feature type="compositionally biased region" description="Low complexity" evidence="8">
    <location>
        <begin position="808"/>
        <end position="822"/>
    </location>
</feature>
<dbReference type="Gene3D" id="4.10.240.10">
    <property type="entry name" value="Zn(2)-C6 fungal-type DNA-binding domain"/>
    <property type="match status" value="1"/>
</dbReference>
<dbReference type="InterPro" id="IPR001138">
    <property type="entry name" value="Zn2Cys6_DnaBD"/>
</dbReference>
<dbReference type="PROSITE" id="PS00463">
    <property type="entry name" value="ZN2_CY6_FUNGAL_1"/>
    <property type="match status" value="1"/>
</dbReference>
<dbReference type="GO" id="GO:0005634">
    <property type="term" value="C:nucleus"/>
    <property type="evidence" value="ECO:0007669"/>
    <property type="project" value="UniProtKB-SubCell"/>
</dbReference>
<gene>
    <name evidence="10" type="ORF">Triagg1_1125</name>
</gene>
<keyword evidence="4" id="KW-0805">Transcription regulation</keyword>
<feature type="region of interest" description="Disordered" evidence="8">
    <location>
        <begin position="1"/>
        <end position="21"/>
    </location>
</feature>
<keyword evidence="5" id="KW-0238">DNA-binding</keyword>
<evidence type="ECO:0000256" key="2">
    <source>
        <dbReference type="ARBA" id="ARBA00022723"/>
    </source>
</evidence>
<comment type="subcellular location">
    <subcellularLocation>
        <location evidence="1">Nucleus</location>
    </subcellularLocation>
</comment>
<dbReference type="GeneID" id="87915066"/>
<feature type="region of interest" description="Disordered" evidence="8">
    <location>
        <begin position="798"/>
        <end position="823"/>
    </location>
</feature>
<organism evidence="10 11">
    <name type="scientific">Trichoderma aggressivum f. europaeum</name>
    <dbReference type="NCBI Taxonomy" id="173218"/>
    <lineage>
        <taxon>Eukaryota</taxon>
        <taxon>Fungi</taxon>
        <taxon>Dikarya</taxon>
        <taxon>Ascomycota</taxon>
        <taxon>Pezizomycotina</taxon>
        <taxon>Sordariomycetes</taxon>
        <taxon>Hypocreomycetidae</taxon>
        <taxon>Hypocreales</taxon>
        <taxon>Hypocreaceae</taxon>
        <taxon>Trichoderma</taxon>
    </lineage>
</organism>
<evidence type="ECO:0000256" key="6">
    <source>
        <dbReference type="ARBA" id="ARBA00023163"/>
    </source>
</evidence>
<dbReference type="AlphaFoldDB" id="A0AAE1JEY0"/>
<evidence type="ECO:0000313" key="10">
    <source>
        <dbReference type="EMBL" id="KAK4084645.1"/>
    </source>
</evidence>
<evidence type="ECO:0000256" key="8">
    <source>
        <dbReference type="SAM" id="MobiDB-lite"/>
    </source>
</evidence>
<feature type="region of interest" description="Disordered" evidence="8">
    <location>
        <begin position="129"/>
        <end position="148"/>
    </location>
</feature>
<keyword evidence="2" id="KW-0479">Metal-binding</keyword>
<evidence type="ECO:0000313" key="11">
    <source>
        <dbReference type="Proteomes" id="UP001273209"/>
    </source>
</evidence>
<dbReference type="CDD" id="cd00067">
    <property type="entry name" value="GAL4"/>
    <property type="match status" value="1"/>
</dbReference>
<dbReference type="SMART" id="SM00066">
    <property type="entry name" value="GAL4"/>
    <property type="match status" value="1"/>
</dbReference>
<dbReference type="CDD" id="cd12148">
    <property type="entry name" value="fungal_TF_MHR"/>
    <property type="match status" value="1"/>
</dbReference>
<feature type="region of interest" description="Disordered" evidence="8">
    <location>
        <begin position="735"/>
        <end position="757"/>
    </location>
</feature>
<dbReference type="InterPro" id="IPR051615">
    <property type="entry name" value="Transcr_Regulatory_Elem"/>
</dbReference>
<evidence type="ECO:0000259" key="9">
    <source>
        <dbReference type="PROSITE" id="PS50048"/>
    </source>
</evidence>
<dbReference type="RefSeq" id="XP_062760349.1">
    <property type="nucleotide sequence ID" value="XM_062904993.1"/>
</dbReference>
<feature type="compositionally biased region" description="Low complexity" evidence="8">
    <location>
        <begin position="129"/>
        <end position="139"/>
    </location>
</feature>
<evidence type="ECO:0000256" key="4">
    <source>
        <dbReference type="ARBA" id="ARBA00023015"/>
    </source>
</evidence>
<keyword evidence="7" id="KW-0539">Nucleus</keyword>
<dbReference type="GO" id="GO:0006351">
    <property type="term" value="P:DNA-templated transcription"/>
    <property type="evidence" value="ECO:0007669"/>
    <property type="project" value="InterPro"/>
</dbReference>
<dbReference type="PANTHER" id="PTHR31313">
    <property type="entry name" value="TY1 ENHANCER ACTIVATOR"/>
    <property type="match status" value="1"/>
</dbReference>
<dbReference type="PANTHER" id="PTHR31313:SF79">
    <property type="entry name" value="C6 FINGER DOMAIN-CONTAINING PROTEIN"/>
    <property type="match status" value="1"/>
</dbReference>
<evidence type="ECO:0000256" key="3">
    <source>
        <dbReference type="ARBA" id="ARBA00022833"/>
    </source>
</evidence>
<evidence type="ECO:0000256" key="1">
    <source>
        <dbReference type="ARBA" id="ARBA00004123"/>
    </source>
</evidence>
<sequence>MASNDPSIRRILPQDSQNAQSVGMNSYTFAPQQYPQRETQKSENLQLRFSTADYVFVDEHNRHKRLKVMRACEGCRRRKIKCDAATTNTWPCSACIRLKLHCVRPNGYDGATDSTTYEAFVPPTNQFQQMGMSSHQQGQAPLKSEQDVYAPQAGYPDAASASFQTLPYDGSQPQHNLHYTTVPPQMSMVDQHVAPQDAFPTPPMQQSSQPGSSPGAYSADSYQQQDLADLLGGLKMNEIGTAPYLRNKASFRREEPAVEDDDELDLPPISIGPGHRIRIPPELMPDDGTAIHYFDLYFTHVHPYVPVLNRSMFYRQWATAKESISPLILEALFAIGGRLADEPAQGQQWLALASRHADAFMDVPRLSTLQALLMILKAREAAPKRGYYYRSWMTVVQCVQMAKDLGLEEHYEEHQAGRPCEFSPTDCQLRTRIWQTVFVCEVMVGTPQGRYNLAVDIDSVDFNVPKPIPGGDDAEYHISRNFTYFARNVRNIARITGIYVRLRKRKDWGVDPEFQQMDQHFNAFLAELPADLSVTFPPDGSAPWLPSPFLGNLHSYYYLTLILFHRPQLSFLDPTTQEAQWKHHMMICYNSARALCRLQEAVVNSFGTMGLQCMQRGFSFTVYAGLSCIVLHLVAIVSPDPDLHTDAREFFTRHMRIMEKVMEAWPMPELQRQVDAVREAFSADVRKPFVLKPSFPYGSPHPSHSASPPGYRGMQRAGSMEQALDSSGNQTVSYISHPISPPISTGGLDSKSDSPSAQSLVMMPQAVGPGITPNMALPEQPAWNPARIFEQWNTTFGTPAHTEPNPVSPASSLNVASSSGAPEVPTLEDIQAVNSSLPSGSQHSISPHQYVAAPVPNFVTPAMWQESVASVYEGGLKRGWDYDGTTPAMKRR</sequence>